<dbReference type="EC" id="2.3.1.51" evidence="7"/>
<gene>
    <name evidence="7" type="ORF">FHS65_000396</name>
</gene>
<evidence type="ECO:0000256" key="1">
    <source>
        <dbReference type="ARBA" id="ARBA00005189"/>
    </source>
</evidence>
<comment type="caution">
    <text evidence="7">The sequence shown here is derived from an EMBL/GenBank/DDBJ whole genome shotgun (WGS) entry which is preliminary data.</text>
</comment>
<keyword evidence="5" id="KW-0812">Transmembrane</keyword>
<keyword evidence="5" id="KW-1133">Transmembrane helix</keyword>
<protein>
    <submittedName>
        <fullName evidence="7">1-acyl-sn-glycerol-3-phosphate acyltransferase</fullName>
        <ecNumber evidence="7">2.3.1.51</ecNumber>
    </submittedName>
</protein>
<name>A0A7W9E675_9CAUL</name>
<dbReference type="InterPro" id="IPR002123">
    <property type="entry name" value="Plipid/glycerol_acylTrfase"/>
</dbReference>
<dbReference type="Pfam" id="PF01553">
    <property type="entry name" value="Acyltransferase"/>
    <property type="match status" value="1"/>
</dbReference>
<dbReference type="EMBL" id="JACIJB010000001">
    <property type="protein sequence ID" value="MBB5659678.1"/>
    <property type="molecule type" value="Genomic_DNA"/>
</dbReference>
<comment type="pathway">
    <text evidence="1">Lipid metabolism.</text>
</comment>
<evidence type="ECO:0000256" key="4">
    <source>
        <dbReference type="SAM" id="MobiDB-lite"/>
    </source>
</evidence>
<dbReference type="SMART" id="SM00563">
    <property type="entry name" value="PlsC"/>
    <property type="match status" value="1"/>
</dbReference>
<proteinExistence type="predicted"/>
<dbReference type="Proteomes" id="UP000548978">
    <property type="component" value="Unassembled WGS sequence"/>
</dbReference>
<sequence length="276" mass="30476">MNRLPDIPAEGRLAPFSRPRSLAFAAAYWTLSIVYCLAAVIAAVLPGRKATGWIIRRYVRRMVQAMRLLAGIRTEVRGRERLPDGGFIVAAKHQSWGDGYTVYDQFPDLAFVTGDHLEKFPLMSTVLRKLGAIVVNNCGGHEARAALKRRAADAHAEGRRILIYPEGNLAKVGEKFRYRSGVWHMYRDFDMPVVPVATNLGLFWPQEQFLKHPGTATIEFLEPLPTGLGKEEFMAGLEAAIEGRTAELVAEATGQPVTPAVQVPTPDELRKAAQAS</sequence>
<dbReference type="GO" id="GO:0003841">
    <property type="term" value="F:1-acylglycerol-3-phosphate O-acyltransferase activity"/>
    <property type="evidence" value="ECO:0007669"/>
    <property type="project" value="UniProtKB-EC"/>
</dbReference>
<accession>A0A7W9E675</accession>
<evidence type="ECO:0000313" key="8">
    <source>
        <dbReference type="Proteomes" id="UP000548978"/>
    </source>
</evidence>
<keyword evidence="3 7" id="KW-0012">Acyltransferase</keyword>
<dbReference type="CDD" id="cd07989">
    <property type="entry name" value="LPLAT_AGPAT-like"/>
    <property type="match status" value="1"/>
</dbReference>
<feature type="compositionally biased region" description="Low complexity" evidence="4">
    <location>
        <begin position="257"/>
        <end position="266"/>
    </location>
</feature>
<feature type="domain" description="Phospholipid/glycerol acyltransferase" evidence="6">
    <location>
        <begin position="87"/>
        <end position="201"/>
    </location>
</feature>
<keyword evidence="2 7" id="KW-0808">Transferase</keyword>
<dbReference type="AlphaFoldDB" id="A0A7W9E675"/>
<reference evidence="7 8" key="1">
    <citation type="submission" date="2020-08" db="EMBL/GenBank/DDBJ databases">
        <title>Genomic Encyclopedia of Type Strains, Phase IV (KMG-IV): sequencing the most valuable type-strain genomes for metagenomic binning, comparative biology and taxonomic classification.</title>
        <authorList>
            <person name="Goeker M."/>
        </authorList>
    </citation>
    <scope>NUCLEOTIDE SEQUENCE [LARGE SCALE GENOMIC DNA]</scope>
    <source>
        <strain evidence="7 8">DSM 24448</strain>
    </source>
</reference>
<feature type="transmembrane region" description="Helical" evidence="5">
    <location>
        <begin position="26"/>
        <end position="47"/>
    </location>
</feature>
<keyword evidence="5" id="KW-0472">Membrane</keyword>
<dbReference type="PANTHER" id="PTHR10434:SF40">
    <property type="entry name" value="1-ACYL-SN-GLYCEROL-3-PHOSPHATE ACYLTRANSFERASE"/>
    <property type="match status" value="1"/>
</dbReference>
<dbReference type="PANTHER" id="PTHR10434">
    <property type="entry name" value="1-ACYL-SN-GLYCEROL-3-PHOSPHATE ACYLTRANSFERASE"/>
    <property type="match status" value="1"/>
</dbReference>
<feature type="region of interest" description="Disordered" evidence="4">
    <location>
        <begin position="257"/>
        <end position="276"/>
    </location>
</feature>
<evidence type="ECO:0000256" key="3">
    <source>
        <dbReference type="ARBA" id="ARBA00023315"/>
    </source>
</evidence>
<evidence type="ECO:0000313" key="7">
    <source>
        <dbReference type="EMBL" id="MBB5659678.1"/>
    </source>
</evidence>
<dbReference type="RefSeq" id="WP_375782290.1">
    <property type="nucleotide sequence ID" value="NZ_JACIJB010000001.1"/>
</dbReference>
<keyword evidence="8" id="KW-1185">Reference proteome</keyword>
<evidence type="ECO:0000256" key="5">
    <source>
        <dbReference type="SAM" id="Phobius"/>
    </source>
</evidence>
<evidence type="ECO:0000259" key="6">
    <source>
        <dbReference type="SMART" id="SM00563"/>
    </source>
</evidence>
<dbReference type="GO" id="GO:0006654">
    <property type="term" value="P:phosphatidic acid biosynthetic process"/>
    <property type="evidence" value="ECO:0007669"/>
    <property type="project" value="TreeGrafter"/>
</dbReference>
<evidence type="ECO:0000256" key="2">
    <source>
        <dbReference type="ARBA" id="ARBA00022679"/>
    </source>
</evidence>
<organism evidence="7 8">
    <name type="scientific">Brevundimonas halotolerans</name>
    <dbReference type="NCBI Taxonomy" id="69670"/>
    <lineage>
        <taxon>Bacteria</taxon>
        <taxon>Pseudomonadati</taxon>
        <taxon>Pseudomonadota</taxon>
        <taxon>Alphaproteobacteria</taxon>
        <taxon>Caulobacterales</taxon>
        <taxon>Caulobacteraceae</taxon>
        <taxon>Brevundimonas</taxon>
    </lineage>
</organism>
<dbReference type="SUPFAM" id="SSF69593">
    <property type="entry name" value="Glycerol-3-phosphate (1)-acyltransferase"/>
    <property type="match status" value="1"/>
</dbReference>
<feature type="compositionally biased region" description="Basic and acidic residues" evidence="4">
    <location>
        <begin position="267"/>
        <end position="276"/>
    </location>
</feature>